<dbReference type="EMBL" id="JBHUMM010000043">
    <property type="protein sequence ID" value="MFD2673340.1"/>
    <property type="molecule type" value="Genomic_DNA"/>
</dbReference>
<dbReference type="Proteomes" id="UP001597497">
    <property type="component" value="Unassembled WGS sequence"/>
</dbReference>
<dbReference type="GO" id="GO:0051213">
    <property type="term" value="F:dioxygenase activity"/>
    <property type="evidence" value="ECO:0007669"/>
    <property type="project" value="UniProtKB-KW"/>
</dbReference>
<organism evidence="1 2">
    <name type="scientific">Marinicrinis sediminis</name>
    <dbReference type="NCBI Taxonomy" id="1652465"/>
    <lineage>
        <taxon>Bacteria</taxon>
        <taxon>Bacillati</taxon>
        <taxon>Bacillota</taxon>
        <taxon>Bacilli</taxon>
        <taxon>Bacillales</taxon>
        <taxon>Paenibacillaceae</taxon>
    </lineage>
</organism>
<sequence>MEMIISQEQKNHFDEQGYVVLSQALSAEKADDINRAFHRLWHQLVLDGVIKQDEQRPLESLFPRLRDYHLTHSDITEQALSDQMFAIAEALIGEAALAISTSYYFKGPGTRGLPMHQDNYSVGAEPVSTCSVWLSLSATSADNGGLYVVPGSHKLGLMVPESIEESDAEYGEKLALPDGFQKLPLVTEKGDIVAFHGNLLHGSVENKSRHDFRQAHVTHFTSERVEKVSLNYRSLRNRDGEWVRRRLNLQKRRTSLKQSAWSGVGGDFQWE</sequence>
<comment type="caution">
    <text evidence="1">The sequence shown here is derived from an EMBL/GenBank/DDBJ whole genome shotgun (WGS) entry which is preliminary data.</text>
</comment>
<accession>A0ABW5RF05</accession>
<dbReference type="InterPro" id="IPR008775">
    <property type="entry name" value="Phytyl_CoA_dOase-like"/>
</dbReference>
<keyword evidence="1" id="KW-0560">Oxidoreductase</keyword>
<dbReference type="SUPFAM" id="SSF51197">
    <property type="entry name" value="Clavaminate synthase-like"/>
    <property type="match status" value="1"/>
</dbReference>
<name>A0ABW5RF05_9BACL</name>
<reference evidence="2" key="1">
    <citation type="journal article" date="2019" name="Int. J. Syst. Evol. Microbiol.">
        <title>The Global Catalogue of Microorganisms (GCM) 10K type strain sequencing project: providing services to taxonomists for standard genome sequencing and annotation.</title>
        <authorList>
            <consortium name="The Broad Institute Genomics Platform"/>
            <consortium name="The Broad Institute Genome Sequencing Center for Infectious Disease"/>
            <person name="Wu L."/>
            <person name="Ma J."/>
        </authorList>
    </citation>
    <scope>NUCLEOTIDE SEQUENCE [LARGE SCALE GENOMIC DNA]</scope>
    <source>
        <strain evidence="2">KCTC 33676</strain>
    </source>
</reference>
<evidence type="ECO:0000313" key="2">
    <source>
        <dbReference type="Proteomes" id="UP001597497"/>
    </source>
</evidence>
<dbReference type="Gene3D" id="2.60.120.620">
    <property type="entry name" value="q2cbj1_9rhob like domain"/>
    <property type="match status" value="1"/>
</dbReference>
<dbReference type="RefSeq" id="WP_379930907.1">
    <property type="nucleotide sequence ID" value="NZ_JBHUMM010000043.1"/>
</dbReference>
<dbReference type="PANTHER" id="PTHR20883:SF48">
    <property type="entry name" value="ECTOINE DIOXYGENASE"/>
    <property type="match status" value="1"/>
</dbReference>
<gene>
    <name evidence="1" type="ORF">ACFSUC_17330</name>
</gene>
<dbReference type="PANTHER" id="PTHR20883">
    <property type="entry name" value="PHYTANOYL-COA DIOXYGENASE DOMAIN CONTAINING 1"/>
    <property type="match status" value="1"/>
</dbReference>
<dbReference type="Pfam" id="PF05721">
    <property type="entry name" value="PhyH"/>
    <property type="match status" value="1"/>
</dbReference>
<keyword evidence="1" id="KW-0223">Dioxygenase</keyword>
<keyword evidence="2" id="KW-1185">Reference proteome</keyword>
<proteinExistence type="predicted"/>
<protein>
    <submittedName>
        <fullName evidence="1">Phytanoyl-CoA dioxygenase family protein</fullName>
    </submittedName>
</protein>
<evidence type="ECO:0000313" key="1">
    <source>
        <dbReference type="EMBL" id="MFD2673340.1"/>
    </source>
</evidence>